<evidence type="ECO:0000313" key="2">
    <source>
        <dbReference type="Proteomes" id="UP000250169"/>
    </source>
</evidence>
<dbReference type="GO" id="GO:0005737">
    <property type="term" value="C:cytoplasm"/>
    <property type="evidence" value="ECO:0007669"/>
    <property type="project" value="TreeGrafter"/>
</dbReference>
<organism evidence="1 2">
    <name type="scientific">Capnocytophaga ochracea</name>
    <dbReference type="NCBI Taxonomy" id="1018"/>
    <lineage>
        <taxon>Bacteria</taxon>
        <taxon>Pseudomonadati</taxon>
        <taxon>Bacteroidota</taxon>
        <taxon>Flavobacteriia</taxon>
        <taxon>Flavobacteriales</taxon>
        <taxon>Flavobacteriaceae</taxon>
        <taxon>Capnocytophaga</taxon>
    </lineage>
</organism>
<accession>A0A2X2SW62</accession>
<dbReference type="EMBL" id="UAVS01000005">
    <property type="protein sequence ID" value="SQA93881.1"/>
    <property type="molecule type" value="Genomic_DNA"/>
</dbReference>
<evidence type="ECO:0000313" key="1">
    <source>
        <dbReference type="EMBL" id="SQA93881.1"/>
    </source>
</evidence>
<dbReference type="GO" id="GO:0006779">
    <property type="term" value="P:porphyrin-containing compound biosynthetic process"/>
    <property type="evidence" value="ECO:0007669"/>
    <property type="project" value="TreeGrafter"/>
</dbReference>
<dbReference type="EC" id="1.3.98.3" evidence="1"/>
<dbReference type="InterPro" id="IPR058240">
    <property type="entry name" value="rSAM_sf"/>
</dbReference>
<dbReference type="SUPFAM" id="SSF102114">
    <property type="entry name" value="Radical SAM enzymes"/>
    <property type="match status" value="1"/>
</dbReference>
<dbReference type="PANTHER" id="PTHR13932">
    <property type="entry name" value="COPROPORPHYRINIGEN III OXIDASE"/>
    <property type="match status" value="1"/>
</dbReference>
<protein>
    <submittedName>
        <fullName evidence="1">Oxygen-independent coproporphyrinogen-III oxidase</fullName>
        <ecNumber evidence="1">1.3.98.3</ecNumber>
    </submittedName>
</protein>
<dbReference type="InterPro" id="IPR034505">
    <property type="entry name" value="Coproporphyrinogen-III_oxidase"/>
</dbReference>
<dbReference type="PANTHER" id="PTHR13932:SF5">
    <property type="entry name" value="RADICAL S-ADENOSYL METHIONINE DOMAIN-CONTAINING PROTEIN 1, MITOCHONDRIAL"/>
    <property type="match status" value="1"/>
</dbReference>
<dbReference type="AlphaFoldDB" id="A0A2X2SW62"/>
<dbReference type="GO" id="GO:0051989">
    <property type="term" value="F:coproporphyrinogen dehydrogenase activity"/>
    <property type="evidence" value="ECO:0007669"/>
    <property type="project" value="UniProtKB-EC"/>
</dbReference>
<sequence>MVDALCEELILRKGEAVGSELQTIYLGGGTPSILSYGELQQLFHTIFTHYKVNTTAEITLEANPDDFLELLLPSNFWNNYALWVSIDSV</sequence>
<reference evidence="1 2" key="1">
    <citation type="submission" date="2018-06" db="EMBL/GenBank/DDBJ databases">
        <authorList>
            <consortium name="Pathogen Informatics"/>
            <person name="Doyle S."/>
        </authorList>
    </citation>
    <scope>NUCLEOTIDE SEQUENCE [LARGE SCALE GENOMIC DNA]</scope>
    <source>
        <strain evidence="1 2">NCTC11545</strain>
    </source>
</reference>
<dbReference type="Proteomes" id="UP000250169">
    <property type="component" value="Unassembled WGS sequence"/>
</dbReference>
<keyword evidence="1" id="KW-0560">Oxidoreductase</keyword>
<dbReference type="GO" id="GO:0051539">
    <property type="term" value="F:4 iron, 4 sulfur cluster binding"/>
    <property type="evidence" value="ECO:0007669"/>
    <property type="project" value="TreeGrafter"/>
</dbReference>
<gene>
    <name evidence="1" type="primary">hemN_2</name>
    <name evidence="1" type="ORF">NCTC11545_01260</name>
</gene>
<proteinExistence type="predicted"/>
<name>A0A2X2SW62_CAPOC</name>